<gene>
    <name evidence="2" type="ORF">LR394_26305</name>
</gene>
<proteinExistence type="predicted"/>
<keyword evidence="3" id="KW-1185">Reference proteome</keyword>
<dbReference type="SUPFAM" id="SSF48498">
    <property type="entry name" value="Tetracyclin repressor-like, C-terminal domain"/>
    <property type="match status" value="1"/>
</dbReference>
<evidence type="ECO:0000313" key="3">
    <source>
        <dbReference type="Proteomes" id="UP001138997"/>
    </source>
</evidence>
<dbReference type="InterPro" id="IPR036271">
    <property type="entry name" value="Tet_transcr_reg_TetR-rel_C_sf"/>
</dbReference>
<dbReference type="Pfam" id="PF21993">
    <property type="entry name" value="TetR_C_13_2"/>
    <property type="match status" value="1"/>
</dbReference>
<name>A0A9X1SW73_9ACTN</name>
<dbReference type="AlphaFoldDB" id="A0A9X1SW73"/>
<organism evidence="2 3">
    <name type="scientific">Kineosporia babensis</name>
    <dbReference type="NCBI Taxonomy" id="499548"/>
    <lineage>
        <taxon>Bacteria</taxon>
        <taxon>Bacillati</taxon>
        <taxon>Actinomycetota</taxon>
        <taxon>Actinomycetes</taxon>
        <taxon>Kineosporiales</taxon>
        <taxon>Kineosporiaceae</taxon>
        <taxon>Kineosporia</taxon>
    </lineage>
</organism>
<dbReference type="InterPro" id="IPR054156">
    <property type="entry name" value="YxaF_TetR_C"/>
</dbReference>
<dbReference type="EMBL" id="JAJOMB010000016">
    <property type="protein sequence ID" value="MCD5314424.1"/>
    <property type="molecule type" value="Genomic_DNA"/>
</dbReference>
<evidence type="ECO:0000313" key="2">
    <source>
        <dbReference type="EMBL" id="MCD5314424.1"/>
    </source>
</evidence>
<protein>
    <recommendedName>
        <fullName evidence="1">Transcriptional regulator LmrA/YxaF-like C-terminal domain-containing protein</fullName>
    </recommendedName>
</protein>
<sequence>MANAVLDEVGLWFETHVYRSLQNQDVPAAERLTSMAGAVEEYFSSRHLVCLYGSFALGQERERFAQQIAGYFTAWIQAITEALPGPAQEAEALATDFVATVQGALILARALDDPPVLHSTVARSLRHLTSLAGPDKAR</sequence>
<comment type="caution">
    <text evidence="2">The sequence shown here is derived from an EMBL/GenBank/DDBJ whole genome shotgun (WGS) entry which is preliminary data.</text>
</comment>
<reference evidence="2" key="1">
    <citation type="submission" date="2021-11" db="EMBL/GenBank/DDBJ databases">
        <title>Streptomyces corallinus and Kineosporia corallina sp. nov., two new coral-derived marine actinobacteria.</title>
        <authorList>
            <person name="Buangrab K."/>
            <person name="Sutthacheep M."/>
            <person name="Yeemin T."/>
            <person name="Harunari E."/>
            <person name="Igarashi Y."/>
            <person name="Sripreechasak P."/>
            <person name="Kanchanasin P."/>
            <person name="Tanasupawat S."/>
            <person name="Phongsopitanun W."/>
        </authorList>
    </citation>
    <scope>NUCLEOTIDE SEQUENCE</scope>
    <source>
        <strain evidence="2">JCM 31032</strain>
    </source>
</reference>
<dbReference type="Proteomes" id="UP001138997">
    <property type="component" value="Unassembled WGS sequence"/>
</dbReference>
<accession>A0A9X1SW73</accession>
<dbReference type="Gene3D" id="1.10.357.10">
    <property type="entry name" value="Tetracycline Repressor, domain 2"/>
    <property type="match status" value="1"/>
</dbReference>
<feature type="domain" description="Transcriptional regulator LmrA/YxaF-like C-terminal" evidence="1">
    <location>
        <begin position="47"/>
        <end position="119"/>
    </location>
</feature>
<evidence type="ECO:0000259" key="1">
    <source>
        <dbReference type="Pfam" id="PF21993"/>
    </source>
</evidence>